<evidence type="ECO:0000313" key="2">
    <source>
        <dbReference type="EMBL" id="RHL33697.1"/>
    </source>
</evidence>
<gene>
    <name evidence="2" type="ORF">DW026_13930</name>
</gene>
<sequence>MVIVIALLFIAISFIITRPYCRFVCPMGTLLKFAQTSIVK</sequence>
<dbReference type="Pfam" id="PF12801">
    <property type="entry name" value="Fer4_5"/>
    <property type="match status" value="1"/>
</dbReference>
<reference evidence="2 3" key="1">
    <citation type="submission" date="2018-08" db="EMBL/GenBank/DDBJ databases">
        <title>A genome reference for cultivated species of the human gut microbiota.</title>
        <authorList>
            <person name="Zou Y."/>
            <person name="Xue W."/>
            <person name="Luo G."/>
        </authorList>
    </citation>
    <scope>NUCLEOTIDE SEQUENCE [LARGE SCALE GENOMIC DNA]</scope>
    <source>
        <strain evidence="2 3">AF38-11</strain>
    </source>
</reference>
<protein>
    <submittedName>
        <fullName evidence="2">4Fe-4S binding protein</fullName>
    </submittedName>
</protein>
<feature type="domain" description="4Fe-4S ferredoxin-type" evidence="1">
    <location>
        <begin position="2"/>
        <end position="34"/>
    </location>
</feature>
<name>A0AA92V8F8_9BACT</name>
<dbReference type="AlphaFoldDB" id="A0AA92V8F8"/>
<evidence type="ECO:0000259" key="1">
    <source>
        <dbReference type="Pfam" id="PF12801"/>
    </source>
</evidence>
<dbReference type="EMBL" id="QROP01000056">
    <property type="protein sequence ID" value="RHL33697.1"/>
    <property type="molecule type" value="Genomic_DNA"/>
</dbReference>
<proteinExistence type="predicted"/>
<accession>A0AA92V8F8</accession>
<organism evidence="2 3">
    <name type="scientific">Segatella copri</name>
    <dbReference type="NCBI Taxonomy" id="165179"/>
    <lineage>
        <taxon>Bacteria</taxon>
        <taxon>Pseudomonadati</taxon>
        <taxon>Bacteroidota</taxon>
        <taxon>Bacteroidia</taxon>
        <taxon>Bacteroidales</taxon>
        <taxon>Prevotellaceae</taxon>
        <taxon>Segatella</taxon>
    </lineage>
</organism>
<evidence type="ECO:0000313" key="3">
    <source>
        <dbReference type="Proteomes" id="UP000283672"/>
    </source>
</evidence>
<comment type="caution">
    <text evidence="2">The sequence shown here is derived from an EMBL/GenBank/DDBJ whole genome shotgun (WGS) entry which is preliminary data.</text>
</comment>
<dbReference type="InterPro" id="IPR017896">
    <property type="entry name" value="4Fe4S_Fe-S-bd"/>
</dbReference>
<dbReference type="Proteomes" id="UP000283672">
    <property type="component" value="Unassembled WGS sequence"/>
</dbReference>